<reference evidence="2" key="1">
    <citation type="submission" date="2022-06" db="EMBL/GenBank/DDBJ databases">
        <title>Uncovering the hologenomic basis of an extraordinary plant invasion.</title>
        <authorList>
            <person name="Bieker V.C."/>
            <person name="Martin M.D."/>
            <person name="Gilbert T."/>
            <person name="Hodgins K."/>
            <person name="Battlay P."/>
            <person name="Petersen B."/>
            <person name="Wilson J."/>
        </authorList>
    </citation>
    <scope>NUCLEOTIDE SEQUENCE</scope>
    <source>
        <strain evidence="2">AA19_3_7</strain>
        <tissue evidence="2">Leaf</tissue>
    </source>
</reference>
<dbReference type="InterPro" id="IPR032675">
    <property type="entry name" value="LRR_dom_sf"/>
</dbReference>
<sequence length="364" mass="41284">MARKASNFATKDFISNMPDNVVTHILDRLPVQDAVKTSSLSKNWRLKWTMLTQLVFDDNFVDYLTKTDGESKFGRIISRIFLNLKSAITKFVLYIDERNNSALDDEDIVHWIMLLSKKGVEDLTIMKTFGEPLTLPFHLFSCLELKHLKLFYCFFDPPASFHGFPRLLSLEGVLDFESSKFGEFITQCPLLEILNIDIFELVGFLPKLQELNLDFASCKLTKDVAKTKFPATFPCLKTLELSTIDVYKGGLLSFALELIGSSPNLQTLEISANELNYDPTRAKLSPDVDYSTTGLLQLRSVVVLGFKDSVIEVCLIESLLACSPFLKTFVVRPHSHLSSNEQLRFARKLLKLHRASLVVEIDLL</sequence>
<accession>A0AAD5GWL4</accession>
<dbReference type="InterPro" id="IPR036047">
    <property type="entry name" value="F-box-like_dom_sf"/>
</dbReference>
<dbReference type="AlphaFoldDB" id="A0AAD5GWL4"/>
<dbReference type="InterPro" id="IPR001810">
    <property type="entry name" value="F-box_dom"/>
</dbReference>
<dbReference type="Pfam" id="PF00646">
    <property type="entry name" value="F-box"/>
    <property type="match status" value="1"/>
</dbReference>
<protein>
    <recommendedName>
        <fullName evidence="1">F-box domain-containing protein</fullName>
    </recommendedName>
</protein>
<dbReference type="PROSITE" id="PS50181">
    <property type="entry name" value="FBOX"/>
    <property type="match status" value="1"/>
</dbReference>
<gene>
    <name evidence="2" type="ORF">M8C21_006051</name>
</gene>
<comment type="caution">
    <text evidence="2">The sequence shown here is derived from an EMBL/GenBank/DDBJ whole genome shotgun (WGS) entry which is preliminary data.</text>
</comment>
<dbReference type="SUPFAM" id="SSF52047">
    <property type="entry name" value="RNI-like"/>
    <property type="match status" value="1"/>
</dbReference>
<dbReference type="Gene3D" id="3.80.10.10">
    <property type="entry name" value="Ribonuclease Inhibitor"/>
    <property type="match status" value="1"/>
</dbReference>
<keyword evidence="3" id="KW-1185">Reference proteome</keyword>
<evidence type="ECO:0000313" key="3">
    <source>
        <dbReference type="Proteomes" id="UP001206925"/>
    </source>
</evidence>
<evidence type="ECO:0000313" key="2">
    <source>
        <dbReference type="EMBL" id="KAI7754363.1"/>
    </source>
</evidence>
<organism evidence="2 3">
    <name type="scientific">Ambrosia artemisiifolia</name>
    <name type="common">Common ragweed</name>
    <dbReference type="NCBI Taxonomy" id="4212"/>
    <lineage>
        <taxon>Eukaryota</taxon>
        <taxon>Viridiplantae</taxon>
        <taxon>Streptophyta</taxon>
        <taxon>Embryophyta</taxon>
        <taxon>Tracheophyta</taxon>
        <taxon>Spermatophyta</taxon>
        <taxon>Magnoliopsida</taxon>
        <taxon>eudicotyledons</taxon>
        <taxon>Gunneridae</taxon>
        <taxon>Pentapetalae</taxon>
        <taxon>asterids</taxon>
        <taxon>campanulids</taxon>
        <taxon>Asterales</taxon>
        <taxon>Asteraceae</taxon>
        <taxon>Asteroideae</taxon>
        <taxon>Heliantheae alliance</taxon>
        <taxon>Heliantheae</taxon>
        <taxon>Ambrosia</taxon>
    </lineage>
</organism>
<dbReference type="Proteomes" id="UP001206925">
    <property type="component" value="Unassembled WGS sequence"/>
</dbReference>
<dbReference type="Pfam" id="PF24758">
    <property type="entry name" value="LRR_At5g56370"/>
    <property type="match status" value="1"/>
</dbReference>
<dbReference type="PANTHER" id="PTHR31639">
    <property type="entry name" value="F-BOX PROTEIN-LIKE"/>
    <property type="match status" value="1"/>
</dbReference>
<name>A0AAD5GWL4_AMBAR</name>
<dbReference type="SMART" id="SM00256">
    <property type="entry name" value="FBOX"/>
    <property type="match status" value="1"/>
</dbReference>
<feature type="domain" description="F-box" evidence="1">
    <location>
        <begin position="11"/>
        <end position="63"/>
    </location>
</feature>
<dbReference type="SUPFAM" id="SSF81383">
    <property type="entry name" value="F-box domain"/>
    <property type="match status" value="1"/>
</dbReference>
<evidence type="ECO:0000259" key="1">
    <source>
        <dbReference type="PROSITE" id="PS50181"/>
    </source>
</evidence>
<dbReference type="Gene3D" id="1.20.1280.50">
    <property type="match status" value="1"/>
</dbReference>
<dbReference type="EMBL" id="JAMZMK010003865">
    <property type="protein sequence ID" value="KAI7754363.1"/>
    <property type="molecule type" value="Genomic_DNA"/>
</dbReference>
<dbReference type="InterPro" id="IPR055411">
    <property type="entry name" value="LRR_FXL15/At3g58940/PEG3-like"/>
</dbReference>
<dbReference type="PANTHER" id="PTHR31639:SF312">
    <property type="entry name" value="CYCLIN-LIKE F-BOX"/>
    <property type="match status" value="1"/>
</dbReference>
<proteinExistence type="predicted"/>